<evidence type="ECO:0000313" key="3">
    <source>
        <dbReference type="Proteomes" id="UP000005580"/>
    </source>
</evidence>
<dbReference type="STRING" id="28134.SAMN05444288_0451"/>
<dbReference type="Pfam" id="PF08522">
    <property type="entry name" value="BT_3987-like_N"/>
    <property type="match status" value="1"/>
</dbReference>
<keyword evidence="2" id="KW-0326">Glycosidase</keyword>
<gene>
    <name evidence="2" type="ORF">HMPREF0663_10414</name>
</gene>
<evidence type="ECO:0000259" key="1">
    <source>
        <dbReference type="PROSITE" id="PS51910"/>
    </source>
</evidence>
<dbReference type="PROSITE" id="PS51257">
    <property type="entry name" value="PROKAR_LIPOPROTEIN"/>
    <property type="match status" value="1"/>
</dbReference>
<name>E7RMR4_9BACT</name>
<dbReference type="InterPro" id="IPR001223">
    <property type="entry name" value="Glyco_hydro18_cat"/>
</dbReference>
<keyword evidence="2" id="KW-0378">Hydrolase</keyword>
<dbReference type="AlphaFoldDB" id="E7RMR4"/>
<dbReference type="InterPro" id="IPR017853">
    <property type="entry name" value="GH"/>
</dbReference>
<dbReference type="InterPro" id="IPR013728">
    <property type="entry name" value="BT_3987-like_N"/>
</dbReference>
<dbReference type="RefSeq" id="WP_004369110.1">
    <property type="nucleotide sequence ID" value="NZ_GL833119.1"/>
</dbReference>
<dbReference type="Gene3D" id="3.20.20.80">
    <property type="entry name" value="Glycosidases"/>
    <property type="match status" value="1"/>
</dbReference>
<dbReference type="EC" id="3.2.1.96" evidence="2"/>
<organism evidence="2 3">
    <name type="scientific">Hoylesella oralis ATCC 33269</name>
    <dbReference type="NCBI Taxonomy" id="873533"/>
    <lineage>
        <taxon>Bacteria</taxon>
        <taxon>Pseudomonadati</taxon>
        <taxon>Bacteroidota</taxon>
        <taxon>Bacteroidia</taxon>
        <taxon>Bacteroidales</taxon>
        <taxon>Prevotellaceae</taxon>
        <taxon>Hoylesella</taxon>
    </lineage>
</organism>
<evidence type="ECO:0000313" key="2">
    <source>
        <dbReference type="EMBL" id="EFZ38045.1"/>
    </source>
</evidence>
<feature type="domain" description="GH18" evidence="1">
    <location>
        <begin position="187"/>
        <end position="444"/>
    </location>
</feature>
<dbReference type="GO" id="GO:0033925">
    <property type="term" value="F:mannosyl-glycoprotein endo-beta-N-acetylglucosaminidase activity"/>
    <property type="evidence" value="ECO:0007669"/>
    <property type="project" value="UniProtKB-EC"/>
</dbReference>
<keyword evidence="3" id="KW-1185">Reference proteome</keyword>
<dbReference type="PROSITE" id="PS51910">
    <property type="entry name" value="GH18_2"/>
    <property type="match status" value="1"/>
</dbReference>
<proteinExistence type="predicted"/>
<sequence>MKYINLNKIKVLGLILCTGSLITSCSDSIDVPKVSENSYQSADKTLAFITDKYGASNLDSLIFSDKGATDFYVNLNNAPQTSQEYTIVYDATSLNKYNLAHGTNIKPLPEELVTIDGVATVKTGETKSSAVKVAYTSANQLEKNGTYAIPLTVKGSGAQASADKGEFVLLVKDITKMPNCHKENGLQVISCMEINDANPLYNLCFTLKESGKYFFDQVILFSGNINYNAETGEVYNYNNENISQCLNFKEKYLAPLQQKGMKVILGILGNHDRSGVANLSKEGAKAFAAELKSVCDAYNLDGVFFDDEYSSYGSYPGFVSPSSAAASRLCYETKKAMPDKLVEVYVYSRTNSLPSVDGQTSGTFVDYGIHDYGGTSDLSSNYPDMPKTGMILGSIECARGYASSASVYENIKNNKYGGTMVFGLSPDRTPMNVLNRVAHAFYGEDVVRIGTYKKDW</sequence>
<reference evidence="2" key="1">
    <citation type="submission" date="2011-01" db="EMBL/GenBank/DDBJ databases">
        <authorList>
            <person name="Muzny D."/>
            <person name="Qin X."/>
            <person name="Buhay C."/>
            <person name="Dugan-Rocha S."/>
            <person name="Ding Y."/>
            <person name="Chen G."/>
            <person name="Hawes A."/>
            <person name="Holder M."/>
            <person name="Jhangiani S."/>
            <person name="Johnson A."/>
            <person name="Khan Z."/>
            <person name="Li Z."/>
            <person name="Liu W."/>
            <person name="Liu X."/>
            <person name="Perez L."/>
            <person name="Shen H."/>
            <person name="Wang Q."/>
            <person name="Watt J."/>
            <person name="Xi L."/>
            <person name="Xin Y."/>
            <person name="Zhou J."/>
            <person name="Deng J."/>
            <person name="Jiang H."/>
            <person name="Liu Y."/>
            <person name="Qu J."/>
            <person name="Song X.-Z."/>
            <person name="Zhang L."/>
            <person name="Villasana D."/>
            <person name="Johnson A."/>
            <person name="Liu J."/>
            <person name="Liyanage D."/>
            <person name="Lorensuhewa L."/>
            <person name="Robinson T."/>
            <person name="Song A."/>
            <person name="Song B.-B."/>
            <person name="Dinh H."/>
            <person name="Thornton R."/>
            <person name="Coyle M."/>
            <person name="Francisco L."/>
            <person name="Jackson L."/>
            <person name="Javaid M."/>
            <person name="Korchina V."/>
            <person name="Kovar C."/>
            <person name="Mata R."/>
            <person name="Mathew T."/>
            <person name="Ngo R."/>
            <person name="Nguyen L."/>
            <person name="Nguyen N."/>
            <person name="Okwuonu G."/>
            <person name="Ongeri F."/>
            <person name="Pham C."/>
            <person name="Simmons D."/>
            <person name="Wilczek-Boney K."/>
            <person name="Hale W."/>
            <person name="Jakkamsetti A."/>
            <person name="Pham P."/>
            <person name="Ruth R."/>
            <person name="San Lucas F."/>
            <person name="Warren J."/>
            <person name="Zhang J."/>
            <person name="Zhao Z."/>
            <person name="Zhou C."/>
            <person name="Zhu D."/>
            <person name="Lee S."/>
            <person name="Bess C."/>
            <person name="Blankenburg K."/>
            <person name="Forbes L."/>
            <person name="Fu Q."/>
            <person name="Gubbala S."/>
            <person name="Hirani K."/>
            <person name="Jayaseelan J.C."/>
            <person name="Lara F."/>
            <person name="Munidasa M."/>
            <person name="Palculict T."/>
            <person name="Patil S."/>
            <person name="Pu L.-L."/>
            <person name="Saada N."/>
            <person name="Tang L."/>
            <person name="Weissenberger G."/>
            <person name="Zhu Y."/>
            <person name="Hemphill L."/>
            <person name="Shang Y."/>
            <person name="Youmans B."/>
            <person name="Ayvaz T."/>
            <person name="Ross M."/>
            <person name="Santibanez J."/>
            <person name="Aqrawi P."/>
            <person name="Gross S."/>
            <person name="Joshi V."/>
            <person name="Fowler G."/>
            <person name="Nazareth L."/>
            <person name="Reid J."/>
            <person name="Worley K."/>
            <person name="Petrosino J."/>
            <person name="Highlander S."/>
            <person name="Gibbs R."/>
        </authorList>
    </citation>
    <scope>NUCLEOTIDE SEQUENCE [LARGE SCALE GENOMIC DNA]</scope>
    <source>
        <strain evidence="2">ATCC 33269</strain>
    </source>
</reference>
<protein>
    <submittedName>
        <fullName evidence="2">Endo-beta-N-acetylglucosaminidase F1</fullName>
        <ecNumber evidence="2">3.2.1.96</ecNumber>
    </submittedName>
</protein>
<dbReference type="HOGENOM" id="CLU_027259_0_0_10"/>
<dbReference type="Gene3D" id="2.60.40.1740">
    <property type="entry name" value="hypothetical protein (bacova_03559)"/>
    <property type="match status" value="1"/>
</dbReference>
<dbReference type="Proteomes" id="UP000005580">
    <property type="component" value="Unassembled WGS sequence"/>
</dbReference>
<dbReference type="eggNOG" id="COG3325">
    <property type="taxonomic scope" value="Bacteria"/>
</dbReference>
<dbReference type="EMBL" id="AEPE02000002">
    <property type="protein sequence ID" value="EFZ38045.1"/>
    <property type="molecule type" value="Genomic_DNA"/>
</dbReference>
<dbReference type="SUPFAM" id="SSF51445">
    <property type="entry name" value="(Trans)glycosidases"/>
    <property type="match status" value="1"/>
</dbReference>
<dbReference type="GO" id="GO:0005975">
    <property type="term" value="P:carbohydrate metabolic process"/>
    <property type="evidence" value="ECO:0007669"/>
    <property type="project" value="InterPro"/>
</dbReference>
<accession>E7RMR4</accession>
<comment type="caution">
    <text evidence="2">The sequence shown here is derived from an EMBL/GenBank/DDBJ whole genome shotgun (WGS) entry which is preliminary data.</text>
</comment>